<evidence type="ECO:0000313" key="1">
    <source>
        <dbReference type="Proteomes" id="UP000887576"/>
    </source>
</evidence>
<dbReference type="Proteomes" id="UP000887576">
    <property type="component" value="Unplaced"/>
</dbReference>
<proteinExistence type="predicted"/>
<sequence>MNGKPMDSKPCGSGKDFGNLTESKVSTRFITYSKEQRIKCLEHQVKRLQRENIILRIENVSLRKKIISFFSRTDKKQ</sequence>
<organism evidence="1 2">
    <name type="scientific">Panagrolaimus sp. JU765</name>
    <dbReference type="NCBI Taxonomy" id="591449"/>
    <lineage>
        <taxon>Eukaryota</taxon>
        <taxon>Metazoa</taxon>
        <taxon>Ecdysozoa</taxon>
        <taxon>Nematoda</taxon>
        <taxon>Chromadorea</taxon>
        <taxon>Rhabditida</taxon>
        <taxon>Tylenchina</taxon>
        <taxon>Panagrolaimomorpha</taxon>
        <taxon>Panagrolaimoidea</taxon>
        <taxon>Panagrolaimidae</taxon>
        <taxon>Panagrolaimus</taxon>
    </lineage>
</organism>
<evidence type="ECO:0000313" key="2">
    <source>
        <dbReference type="WBParaSite" id="JU765_v2.g432.t1"/>
    </source>
</evidence>
<name>A0AC34R8F0_9BILA</name>
<protein>
    <submittedName>
        <fullName evidence="2">Uncharacterized protein</fullName>
    </submittedName>
</protein>
<dbReference type="WBParaSite" id="JU765_v2.g432.t1">
    <property type="protein sequence ID" value="JU765_v2.g432.t1"/>
    <property type="gene ID" value="JU765_v2.g432"/>
</dbReference>
<accession>A0AC34R8F0</accession>
<reference evidence="2" key="1">
    <citation type="submission" date="2022-11" db="UniProtKB">
        <authorList>
            <consortium name="WormBaseParasite"/>
        </authorList>
    </citation>
    <scope>IDENTIFICATION</scope>
</reference>